<dbReference type="Pfam" id="PF09656">
    <property type="entry name" value="PGPGW"/>
    <property type="match status" value="1"/>
</dbReference>
<dbReference type="Proteomes" id="UP000887023">
    <property type="component" value="Chromosome"/>
</dbReference>
<feature type="transmembrane region" description="Helical" evidence="1">
    <location>
        <begin position="91"/>
        <end position="122"/>
    </location>
</feature>
<protein>
    <submittedName>
        <fullName evidence="2">TIGR02611 family protein</fullName>
    </submittedName>
</protein>
<dbReference type="NCBIfam" id="TIGR02611">
    <property type="entry name" value="TIGR02611 family protein"/>
    <property type="match status" value="1"/>
</dbReference>
<keyword evidence="1" id="KW-0472">Membrane</keyword>
<dbReference type="EMBL" id="CP079105">
    <property type="protein sequence ID" value="QXQ15789.1"/>
    <property type="molecule type" value="Genomic_DNA"/>
</dbReference>
<dbReference type="InterPro" id="IPR013434">
    <property type="entry name" value="CHP02611"/>
</dbReference>
<feature type="transmembrane region" description="Helical" evidence="1">
    <location>
        <begin position="50"/>
        <end position="70"/>
    </location>
</feature>
<accession>A0ABX8SD33</accession>
<proteinExistence type="predicted"/>
<name>A0ABX8SD33_9ACTN</name>
<reference evidence="2" key="1">
    <citation type="submission" date="2021-07" db="EMBL/GenBank/DDBJ databases">
        <title>Candidatus Kaistella beijingensis sp. nov. isolated from a municipal wastewater treatment plant is involved in sludge foaming.</title>
        <authorList>
            <person name="Song Y."/>
            <person name="Liu S.-J."/>
        </authorList>
    </citation>
    <scope>NUCLEOTIDE SEQUENCE</scope>
    <source>
        <strain evidence="2">DSM 43998</strain>
    </source>
</reference>
<sequence length="133" mass="15040">MVSVTARFRRLRAKLAERRLLNLAYRIVVGVVGTLVLLVGMLAIPYPGPGWATVFAGFAILATEFDWARSTLRWVKQRYERFTAWYRAQNLLVRIGGVLITTAVVIATLWLLGVFAMVGGWFDVDWPWLSSPL</sequence>
<evidence type="ECO:0000313" key="3">
    <source>
        <dbReference type="Proteomes" id="UP000887023"/>
    </source>
</evidence>
<evidence type="ECO:0000313" key="2">
    <source>
        <dbReference type="EMBL" id="QXQ15789.1"/>
    </source>
</evidence>
<keyword evidence="1" id="KW-1133">Transmembrane helix</keyword>
<keyword evidence="3" id="KW-1185">Reference proteome</keyword>
<dbReference type="InterPro" id="IPR019099">
    <property type="entry name" value="Uncharacterised_PGPGW_TM"/>
</dbReference>
<evidence type="ECO:0000256" key="1">
    <source>
        <dbReference type="SAM" id="Phobius"/>
    </source>
</evidence>
<gene>
    <name evidence="2" type="ORF">KV203_08875</name>
</gene>
<feature type="transmembrane region" description="Helical" evidence="1">
    <location>
        <begin position="20"/>
        <end position="44"/>
    </location>
</feature>
<keyword evidence="1" id="KW-0812">Transmembrane</keyword>
<organism evidence="2 3">
    <name type="scientific">Skermania pinensis</name>
    <dbReference type="NCBI Taxonomy" id="39122"/>
    <lineage>
        <taxon>Bacteria</taxon>
        <taxon>Bacillati</taxon>
        <taxon>Actinomycetota</taxon>
        <taxon>Actinomycetes</taxon>
        <taxon>Mycobacteriales</taxon>
        <taxon>Gordoniaceae</taxon>
        <taxon>Skermania</taxon>
    </lineage>
</organism>